<feature type="compositionally biased region" description="Basic residues" evidence="13">
    <location>
        <begin position="406"/>
        <end position="417"/>
    </location>
</feature>
<dbReference type="PANTHER" id="PTHR47968">
    <property type="entry name" value="CENTROMERE PROTEIN E"/>
    <property type="match status" value="1"/>
</dbReference>
<keyword evidence="7 10" id="KW-0505">Motor protein</keyword>
<comment type="caution">
    <text evidence="15">The sequence shown here is derived from an EMBL/GenBank/DDBJ whole genome shotgun (WGS) entry which is preliminary data.</text>
</comment>
<evidence type="ECO:0000256" key="7">
    <source>
        <dbReference type="ARBA" id="ARBA00023175"/>
    </source>
</evidence>
<dbReference type="GO" id="GO:0005524">
    <property type="term" value="F:ATP binding"/>
    <property type="evidence" value="ECO:0007669"/>
    <property type="project" value="UniProtKB-UniRule"/>
</dbReference>
<dbReference type="EMBL" id="JACMRX010000005">
    <property type="protein sequence ID" value="KAF7989869.1"/>
    <property type="molecule type" value="Genomic_DNA"/>
</dbReference>
<keyword evidence="3 11" id="KW-0493">Microtubule</keyword>
<evidence type="ECO:0000256" key="4">
    <source>
        <dbReference type="ARBA" id="ARBA00022741"/>
    </source>
</evidence>
<evidence type="ECO:0000256" key="8">
    <source>
        <dbReference type="ARBA" id="ARBA00023212"/>
    </source>
</evidence>
<accession>A0A835CNU2</accession>
<dbReference type="InterPro" id="IPR027640">
    <property type="entry name" value="Kinesin-like_fam"/>
</dbReference>
<dbReference type="InterPro" id="IPR019821">
    <property type="entry name" value="Kinesin_motor_CS"/>
</dbReference>
<evidence type="ECO:0000256" key="3">
    <source>
        <dbReference type="ARBA" id="ARBA00022701"/>
    </source>
</evidence>
<dbReference type="SUPFAM" id="SSF52540">
    <property type="entry name" value="P-loop containing nucleoside triphosphate hydrolases"/>
    <property type="match status" value="1"/>
</dbReference>
<protein>
    <recommendedName>
        <fullName evidence="11">Kinesin-like protein</fullName>
    </recommendedName>
</protein>
<dbReference type="Proteomes" id="UP000639338">
    <property type="component" value="Unassembled WGS sequence"/>
</dbReference>
<keyword evidence="6 12" id="KW-0175">Coiled coil</keyword>
<dbReference type="InterPro" id="IPR027417">
    <property type="entry name" value="P-loop_NTPase"/>
</dbReference>
<evidence type="ECO:0000256" key="10">
    <source>
        <dbReference type="PROSITE-ProRule" id="PRU00283"/>
    </source>
</evidence>
<dbReference type="GO" id="GO:0005874">
    <property type="term" value="C:microtubule"/>
    <property type="evidence" value="ECO:0007669"/>
    <property type="project" value="UniProtKB-KW"/>
</dbReference>
<dbReference type="PROSITE" id="PS50067">
    <property type="entry name" value="KINESIN_MOTOR_2"/>
    <property type="match status" value="1"/>
</dbReference>
<dbReference type="Gene3D" id="3.40.850.10">
    <property type="entry name" value="Kinesin motor domain"/>
    <property type="match status" value="1"/>
</dbReference>
<evidence type="ECO:0000256" key="12">
    <source>
        <dbReference type="SAM" id="Coils"/>
    </source>
</evidence>
<dbReference type="OrthoDB" id="3176171at2759"/>
<evidence type="ECO:0000256" key="1">
    <source>
        <dbReference type="ARBA" id="ARBA00004245"/>
    </source>
</evidence>
<evidence type="ECO:0000256" key="11">
    <source>
        <dbReference type="RuleBase" id="RU000394"/>
    </source>
</evidence>
<dbReference type="SMART" id="SM00129">
    <property type="entry name" value="KISc"/>
    <property type="match status" value="1"/>
</dbReference>
<dbReference type="InterPro" id="IPR036961">
    <property type="entry name" value="Kinesin_motor_dom_sf"/>
</dbReference>
<name>A0A835CNU2_APHGI</name>
<dbReference type="GO" id="GO:0000278">
    <property type="term" value="P:mitotic cell cycle"/>
    <property type="evidence" value="ECO:0007669"/>
    <property type="project" value="TreeGrafter"/>
</dbReference>
<feature type="region of interest" description="Disordered" evidence="13">
    <location>
        <begin position="665"/>
        <end position="690"/>
    </location>
</feature>
<dbReference type="AlphaFoldDB" id="A0A835CNU2"/>
<evidence type="ECO:0000313" key="16">
    <source>
        <dbReference type="Proteomes" id="UP000639338"/>
    </source>
</evidence>
<reference evidence="15 16" key="1">
    <citation type="submission" date="2020-08" db="EMBL/GenBank/DDBJ databases">
        <title>Aphidius gifuensis genome sequencing and assembly.</title>
        <authorList>
            <person name="Du Z."/>
        </authorList>
    </citation>
    <scope>NUCLEOTIDE SEQUENCE [LARGE SCALE GENOMIC DNA]</scope>
    <source>
        <strain evidence="15">YNYX2018</strain>
        <tissue evidence="15">Adults</tissue>
    </source>
</reference>
<evidence type="ECO:0000256" key="2">
    <source>
        <dbReference type="ARBA" id="ARBA00022490"/>
    </source>
</evidence>
<evidence type="ECO:0000256" key="9">
    <source>
        <dbReference type="ARBA" id="ARBA00060187"/>
    </source>
</evidence>
<dbReference type="PRINTS" id="PR00380">
    <property type="entry name" value="KINESINHEAVY"/>
</dbReference>
<evidence type="ECO:0000259" key="14">
    <source>
        <dbReference type="PROSITE" id="PS50067"/>
    </source>
</evidence>
<gene>
    <name evidence="15" type="ORF">HCN44_008543</name>
</gene>
<dbReference type="GO" id="GO:0003777">
    <property type="term" value="F:microtubule motor activity"/>
    <property type="evidence" value="ECO:0007669"/>
    <property type="project" value="InterPro"/>
</dbReference>
<dbReference type="CDD" id="cd01371">
    <property type="entry name" value="KISc_KIF3"/>
    <property type="match status" value="1"/>
</dbReference>
<keyword evidence="4 10" id="KW-0547">Nucleotide-binding</keyword>
<keyword evidence="8" id="KW-0206">Cytoskeleton</keyword>
<dbReference type="FunFam" id="3.40.850.10:FF:000029">
    <property type="entry name" value="Kinesin-like protein KIF17"/>
    <property type="match status" value="1"/>
</dbReference>
<sequence>MPGDNTSDLGELENVRVVVRVRPLNGKELDGHCKKIVKVDKINGEIIVENPNAAHGEPPKVFSFDAAFDIDSTQIDIYSETARPIVDKVLQGYNGTIFAYGQTGTGKTYTMSGAKTSPQLRGIIPNTFAQIFGHIAKSDDKQKFLVRATYLEIYNEEIRDLLGKDQNTRLEVKERPDIGVFVKDLSGYVVNNADDLDRIMILGNKNRVVGATAMNSLSSRSHAIFTITVESSQIGDDGESHVKMGKLHLVDLAGSERQSKTKATGVRLREATKINLSLSTLGNVISALVDGQSSHVPYRNSKLTRLLQDSLGGNSKTLMCANISPADINYDETISTLRYANRAKNIKNRARINEDPKDALLRQFQDEIEELRKQLEDNDIDGLSESDADTEPDTDDNDNNNESKIIKTKKTQSKRHSNMMTMEELDDDNNDDKKHIDKSEKIDCAEYDDKSPDDKDVIELKRTQSEKEALRDKMQNLQNKILVGGENLLEKAEAQEELLAAAAVELEQRKKREEQLKKAIEEKEAERIDIEEKYSSLQDEAAGKTKKLAKVYTMLMSARAELLDLQEEHQREMEGLLEGVRGIGRELQLQELILNNYIPVQYQTMIERYVHWNEDIGEWQLKCVAYTGNNMRKAQITPTIGTTKDQPQIDISNIYLTYNDTDNNFNQQKKIRGRSGVPRPTTAHRRTPHS</sequence>
<dbReference type="InterPro" id="IPR001752">
    <property type="entry name" value="Kinesin_motor_dom"/>
</dbReference>
<keyword evidence="2" id="KW-0963">Cytoplasm</keyword>
<comment type="subcellular location">
    <subcellularLocation>
        <location evidence="1">Cytoplasm</location>
        <location evidence="1">Cytoskeleton</location>
    </subcellularLocation>
</comment>
<feature type="binding site" evidence="10">
    <location>
        <begin position="101"/>
        <end position="108"/>
    </location>
    <ligand>
        <name>ATP</name>
        <dbReference type="ChEBI" id="CHEBI:30616"/>
    </ligand>
</feature>
<keyword evidence="5 10" id="KW-0067">ATP-binding</keyword>
<feature type="domain" description="Kinesin motor" evidence="14">
    <location>
        <begin position="14"/>
        <end position="346"/>
    </location>
</feature>
<dbReference type="Pfam" id="PF00225">
    <property type="entry name" value="Kinesin"/>
    <property type="match status" value="1"/>
</dbReference>
<evidence type="ECO:0000256" key="13">
    <source>
        <dbReference type="SAM" id="MobiDB-lite"/>
    </source>
</evidence>
<dbReference type="PROSITE" id="PS00411">
    <property type="entry name" value="KINESIN_MOTOR_1"/>
    <property type="match status" value="1"/>
</dbReference>
<dbReference type="GO" id="GO:0007018">
    <property type="term" value="P:microtubule-based movement"/>
    <property type="evidence" value="ECO:0007669"/>
    <property type="project" value="InterPro"/>
</dbReference>
<organism evidence="15 16">
    <name type="scientific">Aphidius gifuensis</name>
    <name type="common">Parasitoid wasp</name>
    <dbReference type="NCBI Taxonomy" id="684658"/>
    <lineage>
        <taxon>Eukaryota</taxon>
        <taxon>Metazoa</taxon>
        <taxon>Ecdysozoa</taxon>
        <taxon>Arthropoda</taxon>
        <taxon>Hexapoda</taxon>
        <taxon>Insecta</taxon>
        <taxon>Pterygota</taxon>
        <taxon>Neoptera</taxon>
        <taxon>Endopterygota</taxon>
        <taxon>Hymenoptera</taxon>
        <taxon>Apocrita</taxon>
        <taxon>Ichneumonoidea</taxon>
        <taxon>Braconidae</taxon>
        <taxon>Aphidiinae</taxon>
        <taxon>Aphidius</taxon>
    </lineage>
</organism>
<dbReference type="GO" id="GO:0008017">
    <property type="term" value="F:microtubule binding"/>
    <property type="evidence" value="ECO:0007669"/>
    <property type="project" value="InterPro"/>
</dbReference>
<evidence type="ECO:0000313" key="15">
    <source>
        <dbReference type="EMBL" id="KAF7989869.1"/>
    </source>
</evidence>
<feature type="compositionally biased region" description="Acidic residues" evidence="13">
    <location>
        <begin position="377"/>
        <end position="399"/>
    </location>
</feature>
<evidence type="ECO:0000256" key="5">
    <source>
        <dbReference type="ARBA" id="ARBA00022840"/>
    </source>
</evidence>
<evidence type="ECO:0000256" key="6">
    <source>
        <dbReference type="ARBA" id="ARBA00023054"/>
    </source>
</evidence>
<proteinExistence type="inferred from homology"/>
<feature type="compositionally biased region" description="Basic and acidic residues" evidence="13">
    <location>
        <begin position="431"/>
        <end position="453"/>
    </location>
</feature>
<dbReference type="PANTHER" id="PTHR47968:SF50">
    <property type="entry name" value="KINESIN-LIKE PROTEIN"/>
    <property type="match status" value="1"/>
</dbReference>
<keyword evidence="16" id="KW-1185">Reference proteome</keyword>
<comment type="similarity">
    <text evidence="10 11">Belongs to the TRAFAC class myosin-kinesin ATPase superfamily. Kinesin family.</text>
</comment>
<feature type="region of interest" description="Disordered" evidence="13">
    <location>
        <begin position="374"/>
        <end position="453"/>
    </location>
</feature>
<comment type="function">
    <text evidence="9">Plus-end directed microtubule motor that may be used for anterograde axonal transport and could conceivably move cargos in fly neurons different than those moved by kinesin heavy chain or other plus-end directed motors.</text>
</comment>
<feature type="coiled-coil region" evidence="12">
    <location>
        <begin position="460"/>
        <end position="540"/>
    </location>
</feature>